<dbReference type="CDD" id="cd00051">
    <property type="entry name" value="EFh"/>
    <property type="match status" value="1"/>
</dbReference>
<proteinExistence type="predicted"/>
<feature type="coiled-coil region" evidence="6">
    <location>
        <begin position="956"/>
        <end position="983"/>
    </location>
</feature>
<dbReference type="SUPFAM" id="SSF47473">
    <property type="entry name" value="EF-hand"/>
    <property type="match status" value="1"/>
</dbReference>
<evidence type="ECO:0000256" key="4">
    <source>
        <dbReference type="ARBA" id="ARBA00022837"/>
    </source>
</evidence>
<keyword evidence="3" id="KW-0597">Phosphoprotein</keyword>
<sequence length="1140" mass="131389">MIVDYTADSVNPDRRDLEQSQNNAMEGGCNDPYEQQLLAVFESCLSEGETSLDENGLRSLCDKLQLEERGKELISCLLERTPVRKSVSFLEFRDGLLALLGKSQEGGSNYAEKEFANDSLQTLNAPKLTAKKYGRTTKSKEQKSDMVDYQHASLDINLDEQRLRDLWSKLNSNIDGNTDRSELCVISQCIGIPTLSRQTIQQIFERLDIDRDGQISFDDFSLLFRNEKALQEQVSPGWSDGSDINMLKQDSQKESVQMIGPLQTGYVRSSIVIDMWEVAGVHEATTLLSDLGFTSPDVSLTELTNVLCEELKNLRDESDNRVMGTHVSLLKAALVIYQEEVRSLNTLVEHLSCERDKLRIDITEASERANLLAQEIDEHHVRLETSSRYQLKQLEIKHAEETKELTKQLRSEREANVVTLKLMDERLQTLQQEDQRLKNELINVLQENQTLEVENQNLSDQVSSLKVSNNQLQLQIQTLAAEHDVVENVEARENEQVISLIDRIQRLQSDVSLLRDQNDELASELELLKTRDQSVKNTRDAVTSSSPIKTLIAEDNEGQSHEALNARITELERLLKKYESCSVKEAESSKSLANELEAECEERTSESLRDLVINKNDKLRLGKRMSNSDDMIHNLDRNFNNLDVKSVSKNKMTSLRDYPPRKEEPVADQSKVEIDRAIISFNLTQTCNDRSVAIGQEYVENIDRMNQQLQQQEIKHANERKQLLERCAELEKSLELIKTEYEHCEDYWGNKLEEERQLFEQEQKVSDEKFSELIAKMAEYEEQFGTGDKGRNDGRLSPIEERFNLEQQYTDLEEEFEKWKGQAENEIRQRDKEIQELHEKIRKEKQSMQSDFSTQFPDEDSDFMSRTNDTQNYIPLVPYSKEYTKVMPNIVSLPSPSQLLPKPTQSVVDDNGLIDSFKLNHTLHTTIPSTGLTVSRTTTRLTSCLYGCTCHQIETYSSAEELCKAHRDEIRRLHQKKMNIDAECNSLIKQKEMLMQEILHLQNIRSVTCYCPQINAGELACRIDINVLQTLNTRLQAQEQKCKHLQNSLKQQQKHTERILHQTWKQNGKELRDLQFVLRSTQEKLHQQIQAYKEQSEKLARADLLAKDLYVENACLFANVERLEQRCHMLTQFSAESTSV</sequence>
<dbReference type="GO" id="GO:0005813">
    <property type="term" value="C:centrosome"/>
    <property type="evidence" value="ECO:0007669"/>
    <property type="project" value="UniProtKB-SubCell"/>
</dbReference>
<dbReference type="PROSITE" id="PS50222">
    <property type="entry name" value="EF_HAND_2"/>
    <property type="match status" value="1"/>
</dbReference>
<accession>A0AAJ7BLC5</accession>
<dbReference type="Pfam" id="PF13499">
    <property type="entry name" value="EF-hand_7"/>
    <property type="match status" value="1"/>
</dbReference>
<keyword evidence="4" id="KW-0106">Calcium</keyword>
<comment type="subcellular location">
    <subcellularLocation>
        <location evidence="1">Cytoplasm</location>
        <location evidence="1">Cytoskeleton</location>
        <location evidence="1">Microtubule organizing center</location>
        <location evidence="1">Centrosome</location>
    </subcellularLocation>
</comment>
<gene>
    <name evidence="10" type="primary">LOC107264746</name>
</gene>
<dbReference type="GO" id="GO:0034454">
    <property type="term" value="P:microtubule anchoring at centrosome"/>
    <property type="evidence" value="ECO:0007669"/>
    <property type="project" value="TreeGrafter"/>
</dbReference>
<feature type="coiled-coil region" evidence="6">
    <location>
        <begin position="695"/>
        <end position="740"/>
    </location>
</feature>
<dbReference type="Proteomes" id="UP000694920">
    <property type="component" value="Unplaced"/>
</dbReference>
<dbReference type="KEGG" id="ccin:107264746"/>
<organism evidence="9 10">
    <name type="scientific">Cephus cinctus</name>
    <name type="common">Wheat stem sawfly</name>
    <dbReference type="NCBI Taxonomy" id="211228"/>
    <lineage>
        <taxon>Eukaryota</taxon>
        <taxon>Metazoa</taxon>
        <taxon>Ecdysozoa</taxon>
        <taxon>Arthropoda</taxon>
        <taxon>Hexapoda</taxon>
        <taxon>Insecta</taxon>
        <taxon>Pterygota</taxon>
        <taxon>Neoptera</taxon>
        <taxon>Endopterygota</taxon>
        <taxon>Hymenoptera</taxon>
        <taxon>Cephoidea</taxon>
        <taxon>Cephidae</taxon>
        <taxon>Cephus</taxon>
    </lineage>
</organism>
<dbReference type="PANTHER" id="PTHR18905:SF13">
    <property type="entry name" value="NON-CENTROSOMAL MICROTUBULE ARRAY"/>
    <property type="match status" value="1"/>
</dbReference>
<dbReference type="SMART" id="SM00054">
    <property type="entry name" value="EFh"/>
    <property type="match status" value="1"/>
</dbReference>
<keyword evidence="2" id="KW-0963">Cytoplasm</keyword>
<evidence type="ECO:0000259" key="8">
    <source>
        <dbReference type="PROSITE" id="PS50222"/>
    </source>
</evidence>
<dbReference type="Gene3D" id="1.10.238.10">
    <property type="entry name" value="EF-hand"/>
    <property type="match status" value="1"/>
</dbReference>
<reference evidence="10" key="1">
    <citation type="submission" date="2025-08" db="UniProtKB">
        <authorList>
            <consortium name="RefSeq"/>
        </authorList>
    </citation>
    <scope>IDENTIFICATION</scope>
</reference>
<dbReference type="GeneID" id="107264746"/>
<keyword evidence="6" id="KW-0175">Coiled coil</keyword>
<dbReference type="AlphaFoldDB" id="A0AAJ7BLC5"/>
<evidence type="ECO:0000256" key="7">
    <source>
        <dbReference type="SAM" id="MobiDB-lite"/>
    </source>
</evidence>
<name>A0AAJ7BLC5_CEPCN</name>
<evidence type="ECO:0000256" key="6">
    <source>
        <dbReference type="SAM" id="Coils"/>
    </source>
</evidence>
<dbReference type="RefSeq" id="XP_015588811.1">
    <property type="nucleotide sequence ID" value="XM_015733325.2"/>
</dbReference>
<dbReference type="PANTHER" id="PTHR18905">
    <property type="entry name" value="NINEIN"/>
    <property type="match status" value="1"/>
</dbReference>
<feature type="domain" description="EF-hand" evidence="8">
    <location>
        <begin position="195"/>
        <end position="230"/>
    </location>
</feature>
<feature type="coiled-coil region" evidence="6">
    <location>
        <begin position="1028"/>
        <end position="1102"/>
    </location>
</feature>
<keyword evidence="9" id="KW-1185">Reference proteome</keyword>
<dbReference type="InterPro" id="IPR002048">
    <property type="entry name" value="EF_hand_dom"/>
</dbReference>
<feature type="region of interest" description="Disordered" evidence="7">
    <location>
        <begin position="844"/>
        <end position="867"/>
    </location>
</feature>
<dbReference type="InterPro" id="IPR011992">
    <property type="entry name" value="EF-hand-dom_pair"/>
</dbReference>
<dbReference type="PROSITE" id="PS00018">
    <property type="entry name" value="EF_HAND_1"/>
    <property type="match status" value="1"/>
</dbReference>
<evidence type="ECO:0000256" key="3">
    <source>
        <dbReference type="ARBA" id="ARBA00022553"/>
    </source>
</evidence>
<evidence type="ECO:0000313" key="10">
    <source>
        <dbReference type="RefSeq" id="XP_015588811.1"/>
    </source>
</evidence>
<evidence type="ECO:0000256" key="1">
    <source>
        <dbReference type="ARBA" id="ARBA00004300"/>
    </source>
</evidence>
<dbReference type="GO" id="GO:0005509">
    <property type="term" value="F:calcium ion binding"/>
    <property type="evidence" value="ECO:0007669"/>
    <property type="project" value="InterPro"/>
</dbReference>
<protein>
    <submittedName>
        <fullName evidence="10">Blastoderm-specific protein 25D isoform X1</fullName>
    </submittedName>
</protein>
<feature type="compositionally biased region" description="Polar residues" evidence="7">
    <location>
        <begin position="847"/>
        <end position="856"/>
    </location>
</feature>
<feature type="coiled-coil region" evidence="6">
    <location>
        <begin position="348"/>
        <end position="531"/>
    </location>
</feature>
<evidence type="ECO:0000313" key="9">
    <source>
        <dbReference type="Proteomes" id="UP000694920"/>
    </source>
</evidence>
<dbReference type="CTD" id="124619211"/>
<keyword evidence="5" id="KW-0206">Cytoskeleton</keyword>
<evidence type="ECO:0000256" key="5">
    <source>
        <dbReference type="ARBA" id="ARBA00023212"/>
    </source>
</evidence>
<dbReference type="InterPro" id="IPR018247">
    <property type="entry name" value="EF_Hand_1_Ca_BS"/>
</dbReference>
<evidence type="ECO:0000256" key="2">
    <source>
        <dbReference type="ARBA" id="ARBA00022490"/>
    </source>
</evidence>